<dbReference type="PANTHER" id="PTHR30535">
    <property type="entry name" value="VITAMIN B12-BINDING PROTEIN"/>
    <property type="match status" value="1"/>
</dbReference>
<evidence type="ECO:0000313" key="3">
    <source>
        <dbReference type="EMBL" id="RNA69313.1"/>
    </source>
</evidence>
<name>A0A3M7TV36_9BACI</name>
<dbReference type="PROSITE" id="PS50983">
    <property type="entry name" value="FE_B12_PBP"/>
    <property type="match status" value="1"/>
</dbReference>
<evidence type="ECO:0000256" key="1">
    <source>
        <dbReference type="ARBA" id="ARBA00008814"/>
    </source>
</evidence>
<comment type="caution">
    <text evidence="3">The sequence shown here is derived from an EMBL/GenBank/DDBJ whole genome shotgun (WGS) entry which is preliminary data.</text>
</comment>
<dbReference type="CDD" id="cd01144">
    <property type="entry name" value="BtuF"/>
    <property type="match status" value="1"/>
</dbReference>
<dbReference type="Gene3D" id="3.40.50.1980">
    <property type="entry name" value="Nitrogenase molybdenum iron protein domain"/>
    <property type="match status" value="2"/>
</dbReference>
<evidence type="ECO:0000313" key="4">
    <source>
        <dbReference type="Proteomes" id="UP000278746"/>
    </source>
</evidence>
<accession>A0A3M7TV36</accession>
<feature type="domain" description="Fe/B12 periplasmic-binding" evidence="2">
    <location>
        <begin position="2"/>
        <end position="258"/>
    </location>
</feature>
<dbReference type="PANTHER" id="PTHR30535:SF34">
    <property type="entry name" value="MOLYBDATE-BINDING PROTEIN MOLA"/>
    <property type="match status" value="1"/>
</dbReference>
<dbReference type="RefSeq" id="WP_122896834.1">
    <property type="nucleotide sequence ID" value="NZ_RHIB01000001.1"/>
</dbReference>
<dbReference type="InterPro" id="IPR050902">
    <property type="entry name" value="ABC_Transporter_SBP"/>
</dbReference>
<dbReference type="OrthoDB" id="9787772at2"/>
<protein>
    <submittedName>
        <fullName evidence="3">Cobalamin-binding protein</fullName>
    </submittedName>
</protein>
<evidence type="ECO:0000259" key="2">
    <source>
        <dbReference type="PROSITE" id="PS50983"/>
    </source>
</evidence>
<sequence length="270" mass="31166">MKYISLCPSNTELLHYLDLIPNVAGVDDFSDWPDTIKELPRLGPDLNINMDKLESLKPDLVFASLSVPGMEKNIEELNMRNIPYVIVPNPRTLKEVADAIRFVGRESGRTEKAEELAEKFNEILHQYESISREINYTYSIYWEWWPKPVFTPGHHNWLTEISRLAGGENVFSDKETESVQTEWTDVLKRDPDVVAVVWVGVQQSKVNKNVILKRPGWNDMNAIKYKRLFVLDEPLFCRPSPRLLLGLSKLASILHPEKYPLYTGEDLLLK</sequence>
<dbReference type="AlphaFoldDB" id="A0A3M7TV36"/>
<dbReference type="Proteomes" id="UP000278746">
    <property type="component" value="Unassembled WGS sequence"/>
</dbReference>
<dbReference type="SUPFAM" id="SSF53807">
    <property type="entry name" value="Helical backbone' metal receptor"/>
    <property type="match status" value="1"/>
</dbReference>
<dbReference type="Pfam" id="PF01497">
    <property type="entry name" value="Peripla_BP_2"/>
    <property type="match status" value="1"/>
</dbReference>
<comment type="similarity">
    <text evidence="1">Belongs to the bacterial solute-binding protein 8 family.</text>
</comment>
<dbReference type="EMBL" id="RHIB01000001">
    <property type="protein sequence ID" value="RNA69313.1"/>
    <property type="molecule type" value="Genomic_DNA"/>
</dbReference>
<reference evidence="3 4" key="1">
    <citation type="submission" date="2018-10" db="EMBL/GenBank/DDBJ databases">
        <title>Bacillus Keqinensis sp. nov., a moderately halophilic bacterium isolated from a saline-alkaline lake.</title>
        <authorList>
            <person name="Wang H."/>
        </authorList>
    </citation>
    <scope>NUCLEOTIDE SEQUENCE [LARGE SCALE GENOMIC DNA]</scope>
    <source>
        <strain evidence="3 4">KQ-3</strain>
    </source>
</reference>
<proteinExistence type="inferred from homology"/>
<keyword evidence="4" id="KW-1185">Reference proteome</keyword>
<gene>
    <name evidence="3" type="ORF">EBO34_05040</name>
</gene>
<dbReference type="InterPro" id="IPR002491">
    <property type="entry name" value="ABC_transptr_periplasmic_BD"/>
</dbReference>
<organism evidence="3 4">
    <name type="scientific">Alteribacter keqinensis</name>
    <dbReference type="NCBI Taxonomy" id="2483800"/>
    <lineage>
        <taxon>Bacteria</taxon>
        <taxon>Bacillati</taxon>
        <taxon>Bacillota</taxon>
        <taxon>Bacilli</taxon>
        <taxon>Bacillales</taxon>
        <taxon>Bacillaceae</taxon>
        <taxon>Alteribacter</taxon>
    </lineage>
</organism>